<dbReference type="Proteomes" id="UP000503840">
    <property type="component" value="Unassembled WGS sequence"/>
</dbReference>
<reference evidence="11 12" key="1">
    <citation type="submission" date="2020-05" db="EMBL/GenBank/DDBJ databases">
        <title>Draft genome sequence of Desulfovibrio sp. strain HN2T.</title>
        <authorList>
            <person name="Ueno A."/>
            <person name="Tamazawa S."/>
            <person name="Tamamura S."/>
            <person name="Murakami T."/>
            <person name="Kiyama T."/>
            <person name="Inomata H."/>
            <person name="Amano Y."/>
            <person name="Miyakawa K."/>
            <person name="Tamaki H."/>
            <person name="Naganuma T."/>
            <person name="Kaneko K."/>
        </authorList>
    </citation>
    <scope>NUCLEOTIDE SEQUENCE [LARGE SCALE GENOMIC DNA]</scope>
    <source>
        <strain evidence="11 12">HN2</strain>
    </source>
</reference>
<keyword evidence="6 10" id="KW-1133">Transmembrane helix</keyword>
<sequence>MDENAAGCLSTPENPWRASATREWLALCKSDGMDLFNFNTTEFFSFLLTFMRLSLVVFMLPVFGGESAPKSVKAALCIVLTLALFPALAIKGQAMPEHPFDLIRIMASEAVLGLVLALAVDFIFAGIQTGGQILGFQMGFTMINVADPLTGTTVSITSHFLYLVSLLTFMTLNGHLHMLRALAQTFEAIPPGQLVIGPAIVHQILDLSGIMFTLAVKIAAPVMAALFLVELALALMGRAAPQMNLLQLGFPLKIGVGFFFMGLLFTIMSRRIGDFIIEIGPLFSHLIDAMSPLPK</sequence>
<comment type="function">
    <text evidence="1 10">Role in flagellar biosynthesis.</text>
</comment>
<dbReference type="GO" id="GO:0005886">
    <property type="term" value="C:plasma membrane"/>
    <property type="evidence" value="ECO:0007669"/>
    <property type="project" value="UniProtKB-SubCell"/>
</dbReference>
<evidence type="ECO:0000256" key="3">
    <source>
        <dbReference type="ARBA" id="ARBA00021717"/>
    </source>
</evidence>
<feature type="transmembrane region" description="Helical" evidence="10">
    <location>
        <begin position="43"/>
        <end position="65"/>
    </location>
</feature>
<feature type="transmembrane region" description="Helical" evidence="10">
    <location>
        <begin position="248"/>
        <end position="267"/>
    </location>
</feature>
<keyword evidence="7 10" id="KW-0472">Membrane</keyword>
<dbReference type="PANTHER" id="PTHR30065">
    <property type="entry name" value="FLAGELLAR BIOSYNTHETIC PROTEIN FLIR"/>
    <property type="match status" value="1"/>
</dbReference>
<evidence type="ECO:0000256" key="6">
    <source>
        <dbReference type="ARBA" id="ARBA00022989"/>
    </source>
</evidence>
<comment type="subcellular location">
    <subcellularLocation>
        <location evidence="10">Cell membrane</location>
        <topology evidence="10">Multi-pass membrane protein</topology>
    </subcellularLocation>
    <subcellularLocation>
        <location evidence="10">Bacterial flagellum basal body</location>
    </subcellularLocation>
</comment>
<dbReference type="InterPro" id="IPR006303">
    <property type="entry name" value="FliR"/>
</dbReference>
<dbReference type="GO" id="GO:0009425">
    <property type="term" value="C:bacterial-type flagellum basal body"/>
    <property type="evidence" value="ECO:0007669"/>
    <property type="project" value="UniProtKB-SubCell"/>
</dbReference>
<feature type="transmembrane region" description="Helical" evidence="10">
    <location>
        <begin position="111"/>
        <end position="134"/>
    </location>
</feature>
<gene>
    <name evidence="11" type="ORF">DSM101010T_36330</name>
</gene>
<evidence type="ECO:0000256" key="8">
    <source>
        <dbReference type="ARBA" id="ARBA00023143"/>
    </source>
</evidence>
<evidence type="ECO:0000256" key="5">
    <source>
        <dbReference type="ARBA" id="ARBA00022692"/>
    </source>
</evidence>
<keyword evidence="11" id="KW-0282">Flagellum</keyword>
<dbReference type="InterPro" id="IPR002010">
    <property type="entry name" value="T3SS_IM_R"/>
</dbReference>
<proteinExistence type="inferred from homology"/>
<keyword evidence="11" id="KW-0966">Cell projection</keyword>
<keyword evidence="4 10" id="KW-1003">Cell membrane</keyword>
<comment type="similarity">
    <text evidence="2 10">Belongs to the FliR/MopE/SpaR family.</text>
</comment>
<dbReference type="PRINTS" id="PR00953">
    <property type="entry name" value="TYPE3IMRPROT"/>
</dbReference>
<dbReference type="GO" id="GO:0006605">
    <property type="term" value="P:protein targeting"/>
    <property type="evidence" value="ECO:0007669"/>
    <property type="project" value="UniProtKB-UniRule"/>
</dbReference>
<feature type="transmembrane region" description="Helical" evidence="10">
    <location>
        <begin position="71"/>
        <end position="90"/>
    </location>
</feature>
<dbReference type="PANTHER" id="PTHR30065:SF1">
    <property type="entry name" value="SURFACE PRESENTATION OF ANTIGENS PROTEIN SPAR"/>
    <property type="match status" value="1"/>
</dbReference>
<comment type="caution">
    <text evidence="11">The sequence shown here is derived from an EMBL/GenBank/DDBJ whole genome shotgun (WGS) entry which is preliminary data.</text>
</comment>
<name>A0A7J0BNT1_9BACT</name>
<keyword evidence="5 10" id="KW-0812">Transmembrane</keyword>
<feature type="transmembrane region" description="Helical" evidence="10">
    <location>
        <begin position="154"/>
        <end position="172"/>
    </location>
</feature>
<keyword evidence="8 10" id="KW-0975">Bacterial flagellum</keyword>
<keyword evidence="12" id="KW-1185">Reference proteome</keyword>
<dbReference type="EMBL" id="BLVO01000016">
    <property type="protein sequence ID" value="GFM35268.1"/>
    <property type="molecule type" value="Genomic_DNA"/>
</dbReference>
<evidence type="ECO:0000256" key="10">
    <source>
        <dbReference type="RuleBase" id="RU362071"/>
    </source>
</evidence>
<organism evidence="11 12">
    <name type="scientific">Desulfovibrio subterraneus</name>
    <dbReference type="NCBI Taxonomy" id="2718620"/>
    <lineage>
        <taxon>Bacteria</taxon>
        <taxon>Pseudomonadati</taxon>
        <taxon>Thermodesulfobacteriota</taxon>
        <taxon>Desulfovibrionia</taxon>
        <taxon>Desulfovibrionales</taxon>
        <taxon>Desulfovibrionaceae</taxon>
        <taxon>Desulfovibrio</taxon>
    </lineage>
</organism>
<evidence type="ECO:0000256" key="2">
    <source>
        <dbReference type="ARBA" id="ARBA00009772"/>
    </source>
</evidence>
<feature type="transmembrane region" description="Helical" evidence="10">
    <location>
        <begin position="214"/>
        <end position="236"/>
    </location>
</feature>
<dbReference type="NCBIfam" id="TIGR01400">
    <property type="entry name" value="fliR"/>
    <property type="match status" value="1"/>
</dbReference>
<dbReference type="GO" id="GO:0044780">
    <property type="term" value="P:bacterial-type flagellum assembly"/>
    <property type="evidence" value="ECO:0007669"/>
    <property type="project" value="UniProtKB-UniRule"/>
</dbReference>
<evidence type="ECO:0000313" key="11">
    <source>
        <dbReference type="EMBL" id="GFM35268.1"/>
    </source>
</evidence>
<evidence type="ECO:0000256" key="9">
    <source>
        <dbReference type="NCBIfam" id="TIGR01400"/>
    </source>
</evidence>
<keyword evidence="11" id="KW-0969">Cilium</keyword>
<dbReference type="AlphaFoldDB" id="A0A7J0BNT1"/>
<dbReference type="Pfam" id="PF01311">
    <property type="entry name" value="Bac_export_1"/>
    <property type="match status" value="1"/>
</dbReference>
<protein>
    <recommendedName>
        <fullName evidence="3 9">Flagellar biosynthetic protein FliR</fullName>
    </recommendedName>
</protein>
<accession>A0A7J0BNT1</accession>
<evidence type="ECO:0000256" key="7">
    <source>
        <dbReference type="ARBA" id="ARBA00023136"/>
    </source>
</evidence>
<evidence type="ECO:0000313" key="12">
    <source>
        <dbReference type="Proteomes" id="UP000503840"/>
    </source>
</evidence>
<evidence type="ECO:0000256" key="1">
    <source>
        <dbReference type="ARBA" id="ARBA00002578"/>
    </source>
</evidence>
<evidence type="ECO:0000256" key="4">
    <source>
        <dbReference type="ARBA" id="ARBA00022475"/>
    </source>
</evidence>